<dbReference type="GO" id="GO:0009289">
    <property type="term" value="C:pilus"/>
    <property type="evidence" value="ECO:0007669"/>
    <property type="project" value="InterPro"/>
</dbReference>
<dbReference type="Gene3D" id="3.30.700.10">
    <property type="entry name" value="Glycoprotein, Type 4 Pilin"/>
    <property type="match status" value="1"/>
</dbReference>
<protein>
    <recommendedName>
        <fullName evidence="3">Pilin</fullName>
    </recommendedName>
</protein>
<evidence type="ECO:0000256" key="4">
    <source>
        <dbReference type="RuleBase" id="RU000389"/>
    </source>
</evidence>
<keyword evidence="5" id="KW-1133">Transmembrane helix</keyword>
<sequence>MKAQMQKGFTLIELMIVVAIIGILAAVALPAYQDYTKRAKMTEVINFMAAGKTGVSEAYANSNSLTGIDNTKAGLAAAASIKSKYVTSVTITDGVIVAVPTGIDTACDGESVTLTPVEKDGALEWTGSAATECVKFVPANFRS</sequence>
<organism evidence="6 7">
    <name type="scientific">Stutzerimonas xanthomarina</name>
    <dbReference type="NCBI Taxonomy" id="271420"/>
    <lineage>
        <taxon>Bacteria</taxon>
        <taxon>Pseudomonadati</taxon>
        <taxon>Pseudomonadota</taxon>
        <taxon>Gammaproteobacteria</taxon>
        <taxon>Pseudomonadales</taxon>
        <taxon>Pseudomonadaceae</taxon>
        <taxon>Stutzerimonas</taxon>
    </lineage>
</organism>
<keyword evidence="5" id="KW-0472">Membrane</keyword>
<evidence type="ECO:0000256" key="3">
    <source>
        <dbReference type="ARBA" id="ARBA00029638"/>
    </source>
</evidence>
<dbReference type="PROSITE" id="PS00409">
    <property type="entry name" value="PROKAR_NTER_METHYL"/>
    <property type="match status" value="1"/>
</dbReference>
<evidence type="ECO:0000256" key="2">
    <source>
        <dbReference type="ARBA" id="ARBA00022481"/>
    </source>
</evidence>
<evidence type="ECO:0000256" key="5">
    <source>
        <dbReference type="SAM" id="Phobius"/>
    </source>
</evidence>
<name>A0A3R8V4M0_9GAMM</name>
<dbReference type="Pfam" id="PF00114">
    <property type="entry name" value="Pilin"/>
    <property type="match status" value="1"/>
</dbReference>
<evidence type="ECO:0000256" key="1">
    <source>
        <dbReference type="ARBA" id="ARBA00005233"/>
    </source>
</evidence>
<dbReference type="PANTHER" id="PTHR30093">
    <property type="entry name" value="GENERAL SECRETION PATHWAY PROTEIN G"/>
    <property type="match status" value="1"/>
</dbReference>
<dbReference type="SUPFAM" id="SSF54523">
    <property type="entry name" value="Pili subunits"/>
    <property type="match status" value="1"/>
</dbReference>
<comment type="similarity">
    <text evidence="1 4">Belongs to the N-Me-Phe pilin family.</text>
</comment>
<keyword evidence="5" id="KW-0812">Transmembrane</keyword>
<proteinExistence type="inferred from homology"/>
<dbReference type="RefSeq" id="WP_125877256.1">
    <property type="nucleotide sequence ID" value="NZ_RHQL01000004.1"/>
</dbReference>
<reference evidence="6 7" key="1">
    <citation type="submission" date="2018-10" db="EMBL/GenBank/DDBJ databases">
        <title>Transmission dynamics of multidrug resistant bacteria on intensive care unit surfaces.</title>
        <authorList>
            <person name="D'Souza A.W."/>
            <person name="Potter R.F."/>
            <person name="Wallace M."/>
            <person name="Shupe A."/>
            <person name="Patel S."/>
            <person name="Sun S."/>
            <person name="Gul D."/>
            <person name="Kwon J.H."/>
            <person name="Andleeb S."/>
            <person name="Burnham C.-A.D."/>
            <person name="Dantas G."/>
        </authorList>
    </citation>
    <scope>NUCLEOTIDE SEQUENCE [LARGE SCALE GENOMIC DNA]</scope>
    <source>
        <strain evidence="6 7">PX_177</strain>
    </source>
</reference>
<accession>A0A3R8V4M0</accession>
<dbReference type="AlphaFoldDB" id="A0A3R8V4M0"/>
<dbReference type="EMBL" id="RHQL01000004">
    <property type="protein sequence ID" value="RRV11649.1"/>
    <property type="molecule type" value="Genomic_DNA"/>
</dbReference>
<dbReference type="InterPro" id="IPR001082">
    <property type="entry name" value="Pilin"/>
</dbReference>
<dbReference type="Proteomes" id="UP000276506">
    <property type="component" value="Unassembled WGS sequence"/>
</dbReference>
<dbReference type="InterPro" id="IPR045584">
    <property type="entry name" value="Pilin-like"/>
</dbReference>
<comment type="caution">
    <text evidence="6">The sequence shown here is derived from an EMBL/GenBank/DDBJ whole genome shotgun (WGS) entry which is preliminary data.</text>
</comment>
<dbReference type="PANTHER" id="PTHR30093:SF34">
    <property type="entry name" value="PREPILIN PEPTIDASE-DEPENDENT PROTEIN D"/>
    <property type="match status" value="1"/>
</dbReference>
<dbReference type="InterPro" id="IPR012902">
    <property type="entry name" value="N_methyl_site"/>
</dbReference>
<gene>
    <name evidence="6" type="ORF">EGJ28_09570</name>
</gene>
<feature type="transmembrane region" description="Helical" evidence="5">
    <location>
        <begin position="12"/>
        <end position="32"/>
    </location>
</feature>
<evidence type="ECO:0000313" key="7">
    <source>
        <dbReference type="Proteomes" id="UP000276506"/>
    </source>
</evidence>
<dbReference type="Pfam" id="PF07963">
    <property type="entry name" value="N_methyl"/>
    <property type="match status" value="1"/>
</dbReference>
<keyword evidence="4" id="KW-0281">Fimbrium</keyword>
<keyword evidence="2" id="KW-0488">Methylation</keyword>
<dbReference type="NCBIfam" id="TIGR02532">
    <property type="entry name" value="IV_pilin_GFxxxE"/>
    <property type="match status" value="1"/>
</dbReference>
<evidence type="ECO:0000313" key="6">
    <source>
        <dbReference type="EMBL" id="RRV11649.1"/>
    </source>
</evidence>
<dbReference type="GO" id="GO:0007155">
    <property type="term" value="P:cell adhesion"/>
    <property type="evidence" value="ECO:0007669"/>
    <property type="project" value="InterPro"/>
</dbReference>